<organism evidence="2 3">
    <name type="scientific">Calidifontibacillus erzurumensis</name>
    <dbReference type="NCBI Taxonomy" id="2741433"/>
    <lineage>
        <taxon>Bacteria</taxon>
        <taxon>Bacillati</taxon>
        <taxon>Bacillota</taxon>
        <taxon>Bacilli</taxon>
        <taxon>Bacillales</taxon>
        <taxon>Bacillaceae</taxon>
        <taxon>Calidifontibacillus/Schinkia group</taxon>
        <taxon>Calidifontibacillus</taxon>
    </lineage>
</organism>
<feature type="domain" description="LysM" evidence="1">
    <location>
        <begin position="68"/>
        <end position="121"/>
    </location>
</feature>
<protein>
    <submittedName>
        <fullName evidence="2">LysM peptidoglycan-binding domain-containing protein</fullName>
    </submittedName>
</protein>
<accession>A0A8J8GAV8</accession>
<dbReference type="PROSITE" id="PS51782">
    <property type="entry name" value="LYSM"/>
    <property type="match status" value="1"/>
</dbReference>
<dbReference type="AlphaFoldDB" id="A0A8J8GAV8"/>
<evidence type="ECO:0000313" key="2">
    <source>
        <dbReference type="EMBL" id="NSL50312.1"/>
    </source>
</evidence>
<proteinExistence type="predicted"/>
<gene>
    <name evidence="2" type="ORF">HR057_00860</name>
</gene>
<evidence type="ECO:0000313" key="3">
    <source>
        <dbReference type="Proteomes" id="UP000625804"/>
    </source>
</evidence>
<dbReference type="Proteomes" id="UP000625804">
    <property type="component" value="Unassembled WGS sequence"/>
</dbReference>
<dbReference type="InterPro" id="IPR018392">
    <property type="entry name" value="LysM"/>
</dbReference>
<name>A0A8J8GAV8_9BACI</name>
<keyword evidence="3" id="KW-1185">Reference proteome</keyword>
<comment type="caution">
    <text evidence="2">The sequence shown here is derived from an EMBL/GenBank/DDBJ whole genome shotgun (WGS) entry which is preliminary data.</text>
</comment>
<dbReference type="RefSeq" id="WP_173729506.1">
    <property type="nucleotide sequence ID" value="NZ_JABTTE010000001.1"/>
</dbReference>
<evidence type="ECO:0000259" key="1">
    <source>
        <dbReference type="PROSITE" id="PS51782"/>
    </source>
</evidence>
<dbReference type="EMBL" id="JABTTE010000001">
    <property type="protein sequence ID" value="NSL50312.1"/>
    <property type="molecule type" value="Genomic_DNA"/>
</dbReference>
<sequence length="126" mass="14128">MKKLLGLLLFLFVLYVIYYDLSEGVLSTPASVVLFKKDEMDEKISDEKESVNEEETATDANNGDYSYIEVEVKAGETVLSIVEKLQGGPLPVSISQLITDFQQLNPNTTPELIQVGKTYKFPVYNK</sequence>
<reference evidence="2" key="1">
    <citation type="submission" date="2020-06" db="EMBL/GenBank/DDBJ databases">
        <title>A novel thermopfilic bacterium from Erzurum, Turkey.</title>
        <authorList>
            <person name="Adiguzel A."/>
            <person name="Ay H."/>
            <person name="Baltaci M.O."/>
        </authorList>
    </citation>
    <scope>NUCLEOTIDE SEQUENCE</scope>
    <source>
        <strain evidence="2">P2</strain>
    </source>
</reference>